<dbReference type="SUPFAM" id="SSF103506">
    <property type="entry name" value="Mitochondrial carrier"/>
    <property type="match status" value="2"/>
</dbReference>
<keyword evidence="10" id="KW-0496">Mitochondrion</keyword>
<comment type="caution">
    <text evidence="18">The sequence shown here is derived from an EMBL/GenBank/DDBJ whole genome shotgun (WGS) entry which is preliminary data.</text>
</comment>
<comment type="similarity">
    <text evidence="2 15">Belongs to the mitochondrial carrier (TC 2.A.29) family.</text>
</comment>
<evidence type="ECO:0000256" key="12">
    <source>
        <dbReference type="ARBA" id="ARBA00024143"/>
    </source>
</evidence>
<dbReference type="InterPro" id="IPR018108">
    <property type="entry name" value="MCP_transmembrane"/>
</dbReference>
<keyword evidence="9 16" id="KW-1133">Transmembrane helix</keyword>
<keyword evidence="5" id="KW-0050">Antiport</keyword>
<feature type="transmembrane region" description="Helical" evidence="16">
    <location>
        <begin position="202"/>
        <end position="225"/>
    </location>
</feature>
<evidence type="ECO:0000256" key="13">
    <source>
        <dbReference type="ARBA" id="ARBA00045250"/>
    </source>
</evidence>
<dbReference type="GO" id="GO:0005471">
    <property type="term" value="F:ATP:ADP antiporter activity"/>
    <property type="evidence" value="ECO:0007669"/>
    <property type="project" value="UniProtKB-UniRule"/>
</dbReference>
<evidence type="ECO:0000256" key="7">
    <source>
        <dbReference type="ARBA" id="ARBA00022737"/>
    </source>
</evidence>
<dbReference type="PANTHER" id="PTHR45635:SF14">
    <property type="entry name" value="ADP_ATP TRANSLOCASE"/>
    <property type="match status" value="1"/>
</dbReference>
<dbReference type="PROSITE" id="PS50920">
    <property type="entry name" value="SOLCAR"/>
    <property type="match status" value="3"/>
</dbReference>
<comment type="caution">
    <text evidence="16">Lacks conserved residue(s) required for the propagation of feature annotation.</text>
</comment>
<evidence type="ECO:0000256" key="1">
    <source>
        <dbReference type="ARBA" id="ARBA00004448"/>
    </source>
</evidence>
<organism evidence="18 19">
    <name type="scientific">Chlamydomonas incerta</name>
    <dbReference type="NCBI Taxonomy" id="51695"/>
    <lineage>
        <taxon>Eukaryota</taxon>
        <taxon>Viridiplantae</taxon>
        <taxon>Chlorophyta</taxon>
        <taxon>core chlorophytes</taxon>
        <taxon>Chlorophyceae</taxon>
        <taxon>CS clade</taxon>
        <taxon>Chlamydomonadales</taxon>
        <taxon>Chlamydomonadaceae</taxon>
        <taxon>Chlamydomonas</taxon>
    </lineage>
</organism>
<feature type="region of interest" description="Disordered" evidence="17">
    <location>
        <begin position="154"/>
        <end position="185"/>
    </location>
</feature>
<feature type="compositionally biased region" description="Gly residues" evidence="17">
    <location>
        <begin position="459"/>
        <end position="468"/>
    </location>
</feature>
<keyword evidence="4 15" id="KW-0813">Transport</keyword>
<evidence type="ECO:0000256" key="6">
    <source>
        <dbReference type="ARBA" id="ARBA00022692"/>
    </source>
</evidence>
<evidence type="ECO:0000256" key="11">
    <source>
        <dbReference type="ARBA" id="ARBA00023136"/>
    </source>
</evidence>
<keyword evidence="6 14" id="KW-0812">Transmembrane</keyword>
<dbReference type="GO" id="GO:0005743">
    <property type="term" value="C:mitochondrial inner membrane"/>
    <property type="evidence" value="ECO:0007669"/>
    <property type="project" value="UniProtKB-SubCell"/>
</dbReference>
<keyword evidence="19" id="KW-1185">Reference proteome</keyword>
<dbReference type="InterPro" id="IPR002067">
    <property type="entry name" value="MCP"/>
</dbReference>
<comment type="subcellular location">
    <subcellularLocation>
        <location evidence="16">Membrane</location>
        <topology evidence="16">Multi-pass membrane protein</topology>
    </subcellularLocation>
    <subcellularLocation>
        <location evidence="1">Mitochondrion inner membrane</location>
        <topology evidence="1">Multi-pass membrane protein</topology>
    </subcellularLocation>
</comment>
<dbReference type="InterPro" id="IPR002113">
    <property type="entry name" value="ADT_euk_type"/>
</dbReference>
<dbReference type="GO" id="GO:0140021">
    <property type="term" value="P:mitochondrial ADP transmembrane transport"/>
    <property type="evidence" value="ECO:0007669"/>
    <property type="project" value="InterPro"/>
</dbReference>
<accession>A0A835SFM6</accession>
<evidence type="ECO:0000256" key="17">
    <source>
        <dbReference type="SAM" id="MobiDB-lite"/>
    </source>
</evidence>
<proteinExistence type="inferred from homology"/>
<dbReference type="InterPro" id="IPR023395">
    <property type="entry name" value="MCP_dom_sf"/>
</dbReference>
<feature type="repeat" description="Solcar" evidence="14">
    <location>
        <begin position="28"/>
        <end position="121"/>
    </location>
</feature>
<evidence type="ECO:0000313" key="19">
    <source>
        <dbReference type="Proteomes" id="UP000650467"/>
    </source>
</evidence>
<feature type="repeat" description="Solcar" evidence="14">
    <location>
        <begin position="347"/>
        <end position="436"/>
    </location>
</feature>
<dbReference type="AlphaFoldDB" id="A0A835SFM6"/>
<comment type="catalytic activity">
    <reaction evidence="12">
        <text>ADP(in) + ATP(out) = ADP(out) + ATP(in)</text>
        <dbReference type="Rhea" id="RHEA:34999"/>
        <dbReference type="ChEBI" id="CHEBI:30616"/>
        <dbReference type="ChEBI" id="CHEBI:456216"/>
    </reaction>
    <physiologicalReaction direction="left-to-right" evidence="12">
        <dbReference type="Rhea" id="RHEA:35000"/>
    </physiologicalReaction>
</comment>
<dbReference type="Gene3D" id="1.50.40.10">
    <property type="entry name" value="Mitochondrial carrier domain"/>
    <property type="match status" value="3"/>
</dbReference>
<evidence type="ECO:0000256" key="8">
    <source>
        <dbReference type="ARBA" id="ARBA00022792"/>
    </source>
</evidence>
<feature type="compositionally biased region" description="Gly residues" evidence="17">
    <location>
        <begin position="154"/>
        <end position="170"/>
    </location>
</feature>
<keyword evidence="7" id="KW-0677">Repeat</keyword>
<keyword evidence="8" id="KW-0999">Mitochondrion inner membrane</keyword>
<dbReference type="EMBL" id="JAEHOC010000048">
    <property type="protein sequence ID" value="KAG2426338.1"/>
    <property type="molecule type" value="Genomic_DNA"/>
</dbReference>
<comment type="function">
    <text evidence="16">Catalyzes the exchange of ADP and ATP across the membrane.</text>
</comment>
<reference evidence="18" key="1">
    <citation type="journal article" date="2020" name="bioRxiv">
        <title>Comparative genomics of Chlamydomonas.</title>
        <authorList>
            <person name="Craig R.J."/>
            <person name="Hasan A.R."/>
            <person name="Ness R.W."/>
            <person name="Keightley P.D."/>
        </authorList>
    </citation>
    <scope>NUCLEOTIDE SEQUENCE</scope>
    <source>
        <strain evidence="18">SAG 7.73</strain>
    </source>
</reference>
<dbReference type="PRINTS" id="PR00926">
    <property type="entry name" value="MITOCARRIER"/>
</dbReference>
<evidence type="ECO:0000313" key="18">
    <source>
        <dbReference type="EMBL" id="KAG2426338.1"/>
    </source>
</evidence>
<dbReference type="OrthoDB" id="270584at2759"/>
<evidence type="ECO:0000256" key="4">
    <source>
        <dbReference type="ARBA" id="ARBA00022448"/>
    </source>
</evidence>
<evidence type="ECO:0000256" key="16">
    <source>
        <dbReference type="RuleBase" id="RU368008"/>
    </source>
</evidence>
<dbReference type="PANTHER" id="PTHR45635">
    <property type="entry name" value="ADP,ATP CARRIER PROTEIN 1-RELATED-RELATED"/>
    <property type="match status" value="1"/>
</dbReference>
<feature type="repeat" description="Solcar" evidence="14">
    <location>
        <begin position="204"/>
        <end position="291"/>
    </location>
</feature>
<evidence type="ECO:0000256" key="3">
    <source>
        <dbReference type="ARBA" id="ARBA00011245"/>
    </source>
</evidence>
<feature type="region of interest" description="Disordered" evidence="17">
    <location>
        <begin position="454"/>
        <end position="475"/>
    </location>
</feature>
<comment type="function">
    <text evidence="13">ADP:ATP antiporter that mediates import of ADP into the mitochondrial matrix for ATP synthesis, and export of ATP out to fuel the cell. Cycles between the cytoplasmic-open state (c-state) and the matrix-open state (m-state): operates by the alternating access mechanism with a single substrate-binding site intermittently exposed to either the cytosolic (c-state) or matrix (m-state) side of the inner mitochondrial membrane.</text>
</comment>
<evidence type="ECO:0000256" key="14">
    <source>
        <dbReference type="PROSITE-ProRule" id="PRU00282"/>
    </source>
</evidence>
<evidence type="ECO:0000256" key="10">
    <source>
        <dbReference type="ARBA" id="ARBA00023128"/>
    </source>
</evidence>
<evidence type="ECO:0000256" key="2">
    <source>
        <dbReference type="ARBA" id="ARBA00006375"/>
    </source>
</evidence>
<dbReference type="GO" id="GO:1990544">
    <property type="term" value="P:mitochondrial ATP transmembrane transport"/>
    <property type="evidence" value="ECO:0007669"/>
    <property type="project" value="InterPro"/>
</dbReference>
<sequence>MESSPDSNQGNDDDALAVVAVKRDRRAGNILTDSAAALLSSSLFSTMFYPLHRIKILLQTQDSNPLITSGQVKRYSIVDSVPRLLREGGVRELWRGNGAYMLRHVPSTTLSFAFKDALLRHVLPHVDLAPPPPLPPPPATAGAGAEAAAAAAGVGGGGRSASGAGAGPGPGSAPSAPGWSRGERERLEAERLARDREGMKRFAAATAVNLAAGFLGGAAALLLVYPLDFATIRMASELRRQNKSIGMLETLKSTQRAGGLRALYRGYGVSALAIGAYKSLYFGLYDTAVAAMEQRNARRAAAAAAAATGGTAQSPRLAPHHRVAQQHAHAHAVPAHAAPVLAAHHGPTVLERWAAANVVVLAASSITYPLDVVRKRLVADTALGPGRQQFRGFVDCVAKIVRTEGLPGFYRFYGYDMLLRLGGGVLLVLYDELKGHGSARMAAQFMQLTGQQQAAAAPGAGGGGGGRGRGGRQER</sequence>
<keyword evidence="11 14" id="KW-0472">Membrane</keyword>
<evidence type="ECO:0000256" key="5">
    <source>
        <dbReference type="ARBA" id="ARBA00022449"/>
    </source>
</evidence>
<evidence type="ECO:0000256" key="9">
    <source>
        <dbReference type="ARBA" id="ARBA00022989"/>
    </source>
</evidence>
<dbReference type="Pfam" id="PF00153">
    <property type="entry name" value="Mito_carr"/>
    <property type="match status" value="3"/>
</dbReference>
<dbReference type="Proteomes" id="UP000650467">
    <property type="component" value="Unassembled WGS sequence"/>
</dbReference>
<protein>
    <recommendedName>
        <fullName evidence="16">ADP/ATP translocase</fullName>
    </recommendedName>
    <alternativeName>
        <fullName evidence="16">ADP,ATP carrier protein</fullName>
    </alternativeName>
</protein>
<gene>
    <name evidence="18" type="ORF">HXX76_013095</name>
</gene>
<name>A0A835SFM6_CHLIN</name>
<comment type="subunit">
    <text evidence="3 16">Monomer.</text>
</comment>
<evidence type="ECO:0000256" key="15">
    <source>
        <dbReference type="RuleBase" id="RU000488"/>
    </source>
</evidence>